<keyword evidence="3" id="KW-1185">Reference proteome</keyword>
<organism evidence="2 3">
    <name type="scientific">Petrolisthes manimaculis</name>
    <dbReference type="NCBI Taxonomy" id="1843537"/>
    <lineage>
        <taxon>Eukaryota</taxon>
        <taxon>Metazoa</taxon>
        <taxon>Ecdysozoa</taxon>
        <taxon>Arthropoda</taxon>
        <taxon>Crustacea</taxon>
        <taxon>Multicrustacea</taxon>
        <taxon>Malacostraca</taxon>
        <taxon>Eumalacostraca</taxon>
        <taxon>Eucarida</taxon>
        <taxon>Decapoda</taxon>
        <taxon>Pleocyemata</taxon>
        <taxon>Anomura</taxon>
        <taxon>Galatheoidea</taxon>
        <taxon>Porcellanidae</taxon>
        <taxon>Petrolisthes</taxon>
    </lineage>
</organism>
<evidence type="ECO:0000256" key="1">
    <source>
        <dbReference type="SAM" id="Phobius"/>
    </source>
</evidence>
<proteinExistence type="predicted"/>
<keyword evidence="1" id="KW-0812">Transmembrane</keyword>
<keyword evidence="1" id="KW-0472">Membrane</keyword>
<gene>
    <name evidence="2" type="ORF">Pmani_040075</name>
</gene>
<reference evidence="2" key="1">
    <citation type="submission" date="2023-11" db="EMBL/GenBank/DDBJ databases">
        <title>Genome assemblies of two species of porcelain crab, Petrolisthes cinctipes and Petrolisthes manimaculis (Anomura: Porcellanidae).</title>
        <authorList>
            <person name="Angst P."/>
        </authorList>
    </citation>
    <scope>NUCLEOTIDE SEQUENCE</scope>
    <source>
        <strain evidence="2">PB745_02</strain>
        <tissue evidence="2">Gill</tissue>
    </source>
</reference>
<evidence type="ECO:0000313" key="3">
    <source>
        <dbReference type="Proteomes" id="UP001292094"/>
    </source>
</evidence>
<protein>
    <submittedName>
        <fullName evidence="2">Uncharacterized protein</fullName>
    </submittedName>
</protein>
<keyword evidence="1" id="KW-1133">Transmembrane helix</keyword>
<accession>A0AAE1TIZ1</accession>
<comment type="caution">
    <text evidence="2">The sequence shown here is derived from an EMBL/GenBank/DDBJ whole genome shotgun (WGS) entry which is preliminary data.</text>
</comment>
<dbReference type="Proteomes" id="UP001292094">
    <property type="component" value="Unassembled WGS sequence"/>
</dbReference>
<feature type="transmembrane region" description="Helical" evidence="1">
    <location>
        <begin position="128"/>
        <end position="154"/>
    </location>
</feature>
<sequence>MAYHYSYMDGNASHIPLETTSTLYASEILGALLANMTTTTNNNNNNNNNYNYYYNNNNSSHNHYNNSSFLDPTGDKMDSRLLLGMPLWRVEALGCTYENDNETIIRHDCMMIEDPLEMRKPHKANPSFVPIVVTHVLTFLVGVTGNSIIVATMAKDKGARNVTRYISQQQFI</sequence>
<dbReference type="AlphaFoldDB" id="A0AAE1TIZ1"/>
<evidence type="ECO:0000313" key="2">
    <source>
        <dbReference type="EMBL" id="KAK4286836.1"/>
    </source>
</evidence>
<name>A0AAE1TIZ1_9EUCA</name>
<dbReference type="EMBL" id="JAWZYT010007289">
    <property type="protein sequence ID" value="KAK4286836.1"/>
    <property type="molecule type" value="Genomic_DNA"/>
</dbReference>